<gene>
    <name evidence="1" type="ORF">ElyMa_003487100</name>
</gene>
<sequence length="117" mass="12819">MKFLEDKPSCRFANTVAAAVAGPGPCMMYTEEVLRYPESPFVESSPASPPYLEPVVLGSSGNIFTLVEGLPSWRLCETIPCHFRKSPMSVDGYIFSVLIPGQSPFTVKLTTCCSLRH</sequence>
<dbReference type="Proteomes" id="UP000762676">
    <property type="component" value="Unassembled WGS sequence"/>
</dbReference>
<comment type="caution">
    <text evidence="1">The sequence shown here is derived from an EMBL/GenBank/DDBJ whole genome shotgun (WGS) entry which is preliminary data.</text>
</comment>
<reference evidence="1 2" key="1">
    <citation type="journal article" date="2021" name="Elife">
        <title>Chloroplast acquisition without the gene transfer in kleptoplastic sea slugs, Plakobranchus ocellatus.</title>
        <authorList>
            <person name="Maeda T."/>
            <person name="Takahashi S."/>
            <person name="Yoshida T."/>
            <person name="Shimamura S."/>
            <person name="Takaki Y."/>
            <person name="Nagai Y."/>
            <person name="Toyoda A."/>
            <person name="Suzuki Y."/>
            <person name="Arimoto A."/>
            <person name="Ishii H."/>
            <person name="Satoh N."/>
            <person name="Nishiyama T."/>
            <person name="Hasebe M."/>
            <person name="Maruyama T."/>
            <person name="Minagawa J."/>
            <person name="Obokata J."/>
            <person name="Shigenobu S."/>
        </authorList>
    </citation>
    <scope>NUCLEOTIDE SEQUENCE [LARGE SCALE GENOMIC DNA]</scope>
</reference>
<evidence type="ECO:0000313" key="1">
    <source>
        <dbReference type="EMBL" id="GFR58764.1"/>
    </source>
</evidence>
<keyword evidence="2" id="KW-1185">Reference proteome</keyword>
<dbReference type="AlphaFoldDB" id="A0AAV4EDM8"/>
<organism evidence="1 2">
    <name type="scientific">Elysia marginata</name>
    <dbReference type="NCBI Taxonomy" id="1093978"/>
    <lineage>
        <taxon>Eukaryota</taxon>
        <taxon>Metazoa</taxon>
        <taxon>Spiralia</taxon>
        <taxon>Lophotrochozoa</taxon>
        <taxon>Mollusca</taxon>
        <taxon>Gastropoda</taxon>
        <taxon>Heterobranchia</taxon>
        <taxon>Euthyneura</taxon>
        <taxon>Panpulmonata</taxon>
        <taxon>Sacoglossa</taxon>
        <taxon>Placobranchoidea</taxon>
        <taxon>Plakobranchidae</taxon>
        <taxon>Elysia</taxon>
    </lineage>
</organism>
<name>A0AAV4EDM8_9GAST</name>
<protein>
    <submittedName>
        <fullName evidence="1">Uncharacterized protein</fullName>
    </submittedName>
</protein>
<evidence type="ECO:0000313" key="2">
    <source>
        <dbReference type="Proteomes" id="UP000762676"/>
    </source>
</evidence>
<accession>A0AAV4EDM8</accession>
<proteinExistence type="predicted"/>
<dbReference type="EMBL" id="BMAT01007172">
    <property type="protein sequence ID" value="GFR58764.1"/>
    <property type="molecule type" value="Genomic_DNA"/>
</dbReference>